<proteinExistence type="predicted"/>
<dbReference type="Gene3D" id="2.60.40.3940">
    <property type="match status" value="1"/>
</dbReference>
<evidence type="ECO:0000313" key="2">
    <source>
        <dbReference type="EMBL" id="PNU04299.1"/>
    </source>
</evidence>
<gene>
    <name evidence="2" type="ORF">A8V01_21260</name>
</gene>
<dbReference type="AlphaFoldDB" id="A0A2K2FZR6"/>
<name>A0A2K2FZR6_9SPHN</name>
<evidence type="ECO:0000259" key="1">
    <source>
        <dbReference type="Pfam" id="PF21882"/>
    </source>
</evidence>
<reference evidence="2 3" key="1">
    <citation type="submission" date="2016-05" db="EMBL/GenBank/DDBJ databases">
        <title>Complete genome sequence of Novosphingobium guangzhouense SA925(T).</title>
        <authorList>
            <person name="Sha S."/>
        </authorList>
    </citation>
    <scope>NUCLEOTIDE SEQUENCE [LARGE SCALE GENOMIC DNA]</scope>
    <source>
        <strain evidence="2 3">SA925</strain>
    </source>
</reference>
<comment type="caution">
    <text evidence="2">The sequence shown here is derived from an EMBL/GenBank/DDBJ whole genome shotgun (WGS) entry which is preliminary data.</text>
</comment>
<protein>
    <recommendedName>
        <fullName evidence="1">Putative tail fiber protein gp53-like C-terminal domain-containing protein</fullName>
    </recommendedName>
</protein>
<evidence type="ECO:0000313" key="3">
    <source>
        <dbReference type="Proteomes" id="UP000236327"/>
    </source>
</evidence>
<accession>A0A2K2FZR6</accession>
<organism evidence="2 3">
    <name type="scientific">Novosphingobium guangzhouense</name>
    <dbReference type="NCBI Taxonomy" id="1850347"/>
    <lineage>
        <taxon>Bacteria</taxon>
        <taxon>Pseudomonadati</taxon>
        <taxon>Pseudomonadota</taxon>
        <taxon>Alphaproteobacteria</taxon>
        <taxon>Sphingomonadales</taxon>
        <taxon>Sphingomonadaceae</taxon>
        <taxon>Novosphingobium</taxon>
    </lineage>
</organism>
<dbReference type="EMBL" id="LYMM01000038">
    <property type="protein sequence ID" value="PNU04299.1"/>
    <property type="molecule type" value="Genomic_DNA"/>
</dbReference>
<dbReference type="Pfam" id="PF21882">
    <property type="entry name" value="Gp53-like_C"/>
    <property type="match status" value="1"/>
</dbReference>
<dbReference type="Proteomes" id="UP000236327">
    <property type="component" value="Unassembled WGS sequence"/>
</dbReference>
<keyword evidence="3" id="KW-1185">Reference proteome</keyword>
<sequence>MKLAQNGYIRFFGFQMGWGRFSAGSNGSTAVDFAEAFPTACFSVVASGSSDTSSDAKDNWPAVQTSSITRTGFSVFNANDNSDNCAYIAVGY</sequence>
<feature type="domain" description="Putative tail fiber protein gp53-like C-terminal" evidence="1">
    <location>
        <begin position="16"/>
        <end position="92"/>
    </location>
</feature>
<dbReference type="InterPro" id="IPR054075">
    <property type="entry name" value="Gp53-like_C"/>
</dbReference>